<dbReference type="Proteomes" id="UP000078046">
    <property type="component" value="Unassembled WGS sequence"/>
</dbReference>
<feature type="non-terminal residue" evidence="1">
    <location>
        <position position="1"/>
    </location>
</feature>
<organism evidence="1 2">
    <name type="scientific">Intoshia linei</name>
    <dbReference type="NCBI Taxonomy" id="1819745"/>
    <lineage>
        <taxon>Eukaryota</taxon>
        <taxon>Metazoa</taxon>
        <taxon>Spiralia</taxon>
        <taxon>Lophotrochozoa</taxon>
        <taxon>Mesozoa</taxon>
        <taxon>Orthonectida</taxon>
        <taxon>Rhopaluridae</taxon>
        <taxon>Intoshia</taxon>
    </lineage>
</organism>
<accession>A0A177ARE6</accession>
<sequence>IGYISSKTSVVKLHPSQIFVSGKQIAQIAKKNGYAVNSTSCIAESVLGLINIKCAKRSAIQKGLSDINTTNELIKLKLANITEFSLQFDGKTYNGKHYMSIAVNSSEGGKNLD</sequence>
<gene>
    <name evidence="1" type="ORF">A3Q56_07732</name>
</gene>
<name>A0A177ARE6_9BILA</name>
<evidence type="ECO:0000313" key="1">
    <source>
        <dbReference type="EMBL" id="OAF64586.1"/>
    </source>
</evidence>
<dbReference type="EMBL" id="LWCA01001737">
    <property type="protein sequence ID" value="OAF64586.1"/>
    <property type="molecule type" value="Genomic_DNA"/>
</dbReference>
<reference evidence="1 2" key="1">
    <citation type="submission" date="2016-04" db="EMBL/GenBank/DDBJ databases">
        <title>The genome of Intoshia linei affirms orthonectids as highly simplified spiralians.</title>
        <authorList>
            <person name="Mikhailov K.V."/>
            <person name="Slusarev G.S."/>
            <person name="Nikitin M.A."/>
            <person name="Logacheva M.D."/>
            <person name="Penin A."/>
            <person name="Aleoshin V."/>
            <person name="Panchin Y.V."/>
        </authorList>
    </citation>
    <scope>NUCLEOTIDE SEQUENCE [LARGE SCALE GENOMIC DNA]</scope>
    <source>
        <strain evidence="1">Intl2013</strain>
        <tissue evidence="1">Whole animal</tissue>
    </source>
</reference>
<comment type="caution">
    <text evidence="1">The sequence shown here is derived from an EMBL/GenBank/DDBJ whole genome shotgun (WGS) entry which is preliminary data.</text>
</comment>
<proteinExistence type="predicted"/>
<evidence type="ECO:0000313" key="2">
    <source>
        <dbReference type="Proteomes" id="UP000078046"/>
    </source>
</evidence>
<keyword evidence="2" id="KW-1185">Reference proteome</keyword>
<protein>
    <submittedName>
        <fullName evidence="1">Uncharacterized protein</fullName>
    </submittedName>
</protein>
<dbReference type="AlphaFoldDB" id="A0A177ARE6"/>